<sequence>MAKKVRTKQKQEGDLVRRIPKKKQKEAEVQEGRIQMSFEVSSDFKRAYKLYSVEQGMSMLEIFKETFELYKKIYPSKK</sequence>
<organism evidence="1 2">
    <name type="scientific">Rhodocytophaga aerolata</name>
    <dbReference type="NCBI Taxonomy" id="455078"/>
    <lineage>
        <taxon>Bacteria</taxon>
        <taxon>Pseudomonadati</taxon>
        <taxon>Bacteroidota</taxon>
        <taxon>Cytophagia</taxon>
        <taxon>Cytophagales</taxon>
        <taxon>Rhodocytophagaceae</taxon>
        <taxon>Rhodocytophaga</taxon>
    </lineage>
</organism>
<gene>
    <name evidence="1" type="ORF">Q0590_33935</name>
</gene>
<evidence type="ECO:0008006" key="3">
    <source>
        <dbReference type="Google" id="ProtNLM"/>
    </source>
</evidence>
<protein>
    <recommendedName>
        <fullName evidence="3">Chromosome partitioning protein ParB</fullName>
    </recommendedName>
</protein>
<proteinExistence type="predicted"/>
<dbReference type="RefSeq" id="WP_302042124.1">
    <property type="nucleotide sequence ID" value="NZ_JAUKPO010000052.1"/>
</dbReference>
<dbReference type="EMBL" id="JAUKPO010000052">
    <property type="protein sequence ID" value="MDO1451325.1"/>
    <property type="molecule type" value="Genomic_DNA"/>
</dbReference>
<evidence type="ECO:0000313" key="1">
    <source>
        <dbReference type="EMBL" id="MDO1451325.1"/>
    </source>
</evidence>
<reference evidence="1" key="1">
    <citation type="submission" date="2023-07" db="EMBL/GenBank/DDBJ databases">
        <title>The genome sequence of Rhodocytophaga aerolata KACC 12507.</title>
        <authorList>
            <person name="Zhang X."/>
        </authorList>
    </citation>
    <scope>NUCLEOTIDE SEQUENCE</scope>
    <source>
        <strain evidence="1">KACC 12507</strain>
    </source>
</reference>
<accession>A0ABT8RGU0</accession>
<dbReference type="Proteomes" id="UP001168528">
    <property type="component" value="Unassembled WGS sequence"/>
</dbReference>
<evidence type="ECO:0000313" key="2">
    <source>
        <dbReference type="Proteomes" id="UP001168528"/>
    </source>
</evidence>
<name>A0ABT8RGU0_9BACT</name>
<comment type="caution">
    <text evidence="1">The sequence shown here is derived from an EMBL/GenBank/DDBJ whole genome shotgun (WGS) entry which is preliminary data.</text>
</comment>
<keyword evidence="2" id="KW-1185">Reference proteome</keyword>